<keyword evidence="2" id="KW-1133">Transmembrane helix</keyword>
<feature type="region of interest" description="Disordered" evidence="1">
    <location>
        <begin position="295"/>
        <end position="316"/>
    </location>
</feature>
<evidence type="ECO:0000313" key="4">
    <source>
        <dbReference type="Proteomes" id="UP001597182"/>
    </source>
</evidence>
<proteinExistence type="predicted"/>
<dbReference type="RefSeq" id="WP_346092938.1">
    <property type="nucleotide sequence ID" value="NZ_BAABKS010000066.1"/>
</dbReference>
<feature type="compositionally biased region" description="Basic and acidic residues" evidence="1">
    <location>
        <begin position="208"/>
        <end position="217"/>
    </location>
</feature>
<dbReference type="EMBL" id="JBHTMB010000333">
    <property type="protein sequence ID" value="MFD1238101.1"/>
    <property type="molecule type" value="Genomic_DNA"/>
</dbReference>
<protein>
    <recommendedName>
        <fullName evidence="5">DUF2637 domain-containing protein</fullName>
    </recommendedName>
</protein>
<evidence type="ECO:0008006" key="5">
    <source>
        <dbReference type="Google" id="ProtNLM"/>
    </source>
</evidence>
<organism evidence="3 4">
    <name type="scientific">Pseudonocardia benzenivorans</name>
    <dbReference type="NCBI Taxonomy" id="228005"/>
    <lineage>
        <taxon>Bacteria</taxon>
        <taxon>Bacillati</taxon>
        <taxon>Actinomycetota</taxon>
        <taxon>Actinomycetes</taxon>
        <taxon>Pseudonocardiales</taxon>
        <taxon>Pseudonocardiaceae</taxon>
        <taxon>Pseudonocardia</taxon>
    </lineage>
</organism>
<reference evidence="4" key="1">
    <citation type="journal article" date="2019" name="Int. J. Syst. Evol. Microbiol.">
        <title>The Global Catalogue of Microorganisms (GCM) 10K type strain sequencing project: providing services to taxonomists for standard genome sequencing and annotation.</title>
        <authorList>
            <consortium name="The Broad Institute Genomics Platform"/>
            <consortium name="The Broad Institute Genome Sequencing Center for Infectious Disease"/>
            <person name="Wu L."/>
            <person name="Ma J."/>
        </authorList>
    </citation>
    <scope>NUCLEOTIDE SEQUENCE [LARGE SCALE GENOMIC DNA]</scope>
    <source>
        <strain evidence="4">CCUG 49018</strain>
    </source>
</reference>
<feature type="transmembrane region" description="Helical" evidence="2">
    <location>
        <begin position="84"/>
        <end position="101"/>
    </location>
</feature>
<evidence type="ECO:0000256" key="2">
    <source>
        <dbReference type="SAM" id="Phobius"/>
    </source>
</evidence>
<accession>A0ABW3VTT4</accession>
<sequence>MTAPAATAATSPGRVERLAEQAADAAAVRALTTHPDVIALRVERVRAQVDALLWAGIVLGLAFTMVNVQSFAAAGADRFTGEWWVAWLLDPMVSLVLLAVLRAEQVTARYQVALPAWGRRTKWLTFAATYVMNTWSSWGLAGAPLSWSGVVLHSVPPLVVFATAETGPGLRDRLTEAVRRALTEHAAQDSTGGETPAPLTADTAVREQGDEPVREPLIEPAPTAPVRPAGRRKPKRPVPRRLLADYLTDARAALDAARAAGEVVEPSPTWCRQVTGCSAGTSVKLAAALRADQPAPVPTDLPIHNGRSRAGEEVAA</sequence>
<keyword evidence="2" id="KW-0472">Membrane</keyword>
<dbReference type="Proteomes" id="UP001597182">
    <property type="component" value="Unassembled WGS sequence"/>
</dbReference>
<comment type="caution">
    <text evidence="3">The sequence shown here is derived from an EMBL/GenBank/DDBJ whole genome shotgun (WGS) entry which is preliminary data.</text>
</comment>
<keyword evidence="2" id="KW-0812">Transmembrane</keyword>
<evidence type="ECO:0000313" key="3">
    <source>
        <dbReference type="EMBL" id="MFD1238101.1"/>
    </source>
</evidence>
<gene>
    <name evidence="3" type="ORF">ACFQ34_32890</name>
</gene>
<keyword evidence="4" id="KW-1185">Reference proteome</keyword>
<evidence type="ECO:0000256" key="1">
    <source>
        <dbReference type="SAM" id="MobiDB-lite"/>
    </source>
</evidence>
<feature type="transmembrane region" description="Helical" evidence="2">
    <location>
        <begin position="51"/>
        <end position="72"/>
    </location>
</feature>
<name>A0ABW3VTT4_9PSEU</name>
<feature type="compositionally biased region" description="Basic residues" evidence="1">
    <location>
        <begin position="229"/>
        <end position="239"/>
    </location>
</feature>
<feature type="region of interest" description="Disordered" evidence="1">
    <location>
        <begin position="208"/>
        <end position="241"/>
    </location>
</feature>